<dbReference type="GO" id="GO:0044550">
    <property type="term" value="P:secondary metabolite biosynthetic process"/>
    <property type="evidence" value="ECO:0007669"/>
    <property type="project" value="TreeGrafter"/>
</dbReference>
<dbReference type="GO" id="GO:0004315">
    <property type="term" value="F:3-oxoacyl-[acyl-carrier-protein] synthase activity"/>
    <property type="evidence" value="ECO:0007669"/>
    <property type="project" value="InterPro"/>
</dbReference>
<feature type="domain" description="Beta-ketoacyl-[acyl-carrier-protein] synthase III N-terminal" evidence="4">
    <location>
        <begin position="114"/>
        <end position="191"/>
    </location>
</feature>
<name>A0A5A7SE66_9NOCA</name>
<dbReference type="InterPro" id="IPR013751">
    <property type="entry name" value="ACP_syn_III_N"/>
</dbReference>
<keyword evidence="1" id="KW-0808">Transferase</keyword>
<dbReference type="PANTHER" id="PTHR34069">
    <property type="entry name" value="3-OXOACYL-[ACYL-CARRIER-PROTEIN] SYNTHASE 3"/>
    <property type="match status" value="1"/>
</dbReference>
<dbReference type="Gene3D" id="3.40.47.10">
    <property type="match status" value="2"/>
</dbReference>
<sequence length="334" mass="35724">MSPGTRVRGTAVYLPEDRSATSAVERDIMVANPRLDIPEGLVERLTGVRYCHVAPAGWVASDLAAEAAMKLLAETGCDVDDIELIMFAAASADVLEPATAHIVAQRLGASCPVFDVKNACLSMLNAIEVGDALIGSGRYARILLTCGEIPSRLRRRDFDSLEDYVENAPAITMSDIGAAMLLEAGPVNQVLGHRFAAHSSAWDAAVTPMVDEDDGSLRVLSFRVRPMQLMRAMQTMKFTVIEQFLADHGLTMDDFALVCVSQTSVPHLRQVGDDLSIPPEKLIVTVDEYGSANAAGIPLQLVRAAETGQIRPGDLVALIGIGSGISTGIVVLRW</sequence>
<dbReference type="RefSeq" id="WP_149429317.1">
    <property type="nucleotide sequence ID" value="NZ_VLNY01000002.1"/>
</dbReference>
<dbReference type="PANTHER" id="PTHR34069:SF3">
    <property type="entry name" value="ACYL-COA:ACYL-COA ALKYLTRANSFERASE"/>
    <property type="match status" value="1"/>
</dbReference>
<comment type="caution">
    <text evidence="5">The sequence shown here is derived from an EMBL/GenBank/DDBJ whole genome shotgun (WGS) entry which is preliminary data.</text>
</comment>
<dbReference type="Pfam" id="PF08545">
    <property type="entry name" value="ACP_syn_III"/>
    <property type="match status" value="1"/>
</dbReference>
<protein>
    <submittedName>
        <fullName evidence="5">Ketoacyl-ACP synthase III</fullName>
    </submittedName>
</protein>
<feature type="domain" description="Beta-ketoacyl-[acyl-carrier-protein] synthase III C-terminal" evidence="3">
    <location>
        <begin position="245"/>
        <end position="334"/>
    </location>
</feature>
<dbReference type="InterPro" id="IPR016039">
    <property type="entry name" value="Thiolase-like"/>
</dbReference>
<organism evidence="5 6">
    <name type="scientific">Antrihabitans cavernicola</name>
    <dbReference type="NCBI Taxonomy" id="2495913"/>
    <lineage>
        <taxon>Bacteria</taxon>
        <taxon>Bacillati</taxon>
        <taxon>Actinomycetota</taxon>
        <taxon>Actinomycetes</taxon>
        <taxon>Mycobacteriales</taxon>
        <taxon>Nocardiaceae</taxon>
        <taxon>Antrihabitans</taxon>
    </lineage>
</organism>
<dbReference type="Pfam" id="PF08541">
    <property type="entry name" value="ACP_syn_III_C"/>
    <property type="match status" value="1"/>
</dbReference>
<evidence type="ECO:0000313" key="6">
    <source>
        <dbReference type="Proteomes" id="UP000322244"/>
    </source>
</evidence>
<dbReference type="OrthoDB" id="4758553at2"/>
<evidence type="ECO:0000313" key="5">
    <source>
        <dbReference type="EMBL" id="KAA0024156.1"/>
    </source>
</evidence>
<evidence type="ECO:0000259" key="3">
    <source>
        <dbReference type="Pfam" id="PF08541"/>
    </source>
</evidence>
<dbReference type="InterPro" id="IPR013747">
    <property type="entry name" value="ACP_syn_III_C"/>
</dbReference>
<proteinExistence type="predicted"/>
<dbReference type="GO" id="GO:0006633">
    <property type="term" value="P:fatty acid biosynthetic process"/>
    <property type="evidence" value="ECO:0007669"/>
    <property type="project" value="InterPro"/>
</dbReference>
<accession>A0A5A7SE66</accession>
<dbReference type="AlphaFoldDB" id="A0A5A7SE66"/>
<dbReference type="SUPFAM" id="SSF53901">
    <property type="entry name" value="Thiolase-like"/>
    <property type="match status" value="1"/>
</dbReference>
<reference evidence="5 6" key="1">
    <citation type="submission" date="2019-07" db="EMBL/GenBank/DDBJ databases">
        <title>Rhodococcus cavernicolus sp. nov., isolated from a cave.</title>
        <authorList>
            <person name="Lee S.D."/>
        </authorList>
    </citation>
    <scope>NUCLEOTIDE SEQUENCE [LARGE SCALE GENOMIC DNA]</scope>
    <source>
        <strain evidence="5 6">C1-24</strain>
    </source>
</reference>
<dbReference type="EMBL" id="VLNY01000002">
    <property type="protein sequence ID" value="KAA0024156.1"/>
    <property type="molecule type" value="Genomic_DNA"/>
</dbReference>
<evidence type="ECO:0000256" key="2">
    <source>
        <dbReference type="ARBA" id="ARBA00023315"/>
    </source>
</evidence>
<keyword evidence="2" id="KW-0012">Acyltransferase</keyword>
<dbReference type="Proteomes" id="UP000322244">
    <property type="component" value="Unassembled WGS sequence"/>
</dbReference>
<keyword evidence="6" id="KW-1185">Reference proteome</keyword>
<evidence type="ECO:0000256" key="1">
    <source>
        <dbReference type="ARBA" id="ARBA00022679"/>
    </source>
</evidence>
<gene>
    <name evidence="5" type="ORF">FOY51_06295</name>
</gene>
<evidence type="ECO:0000259" key="4">
    <source>
        <dbReference type="Pfam" id="PF08545"/>
    </source>
</evidence>